<dbReference type="GO" id="GO:0006096">
    <property type="term" value="P:glycolytic process"/>
    <property type="evidence" value="ECO:0007669"/>
    <property type="project" value="UniProtKB-KW"/>
</dbReference>
<evidence type="ECO:0000313" key="7">
    <source>
        <dbReference type="EMBL" id="KAK9291020.1"/>
    </source>
</evidence>
<keyword evidence="6" id="KW-0456">Lyase</keyword>
<evidence type="ECO:0000256" key="3">
    <source>
        <dbReference type="ARBA" id="ARBA00010387"/>
    </source>
</evidence>
<gene>
    <name evidence="7" type="ORF">L1049_009203</name>
</gene>
<evidence type="ECO:0000313" key="8">
    <source>
        <dbReference type="Proteomes" id="UP001415857"/>
    </source>
</evidence>
<dbReference type="SUPFAM" id="SSF51569">
    <property type="entry name" value="Aldolase"/>
    <property type="match status" value="1"/>
</dbReference>
<name>A0AAP0SAV9_LIQFO</name>
<comment type="pathway">
    <text evidence="2">Carbohydrate degradation; glycolysis; D-glyceraldehyde 3-phosphate and glycerone phosphate from D-glucose: step 4/4.</text>
</comment>
<reference evidence="7 8" key="1">
    <citation type="journal article" date="2024" name="Plant J.">
        <title>Genome sequences and population genomics reveal climatic adaptation and genomic divergence between two closely related sweetgum species.</title>
        <authorList>
            <person name="Xu W.Q."/>
            <person name="Ren C.Q."/>
            <person name="Zhang X.Y."/>
            <person name="Comes H.P."/>
            <person name="Liu X.H."/>
            <person name="Li Y.G."/>
            <person name="Kettle C.J."/>
            <person name="Jalonen R."/>
            <person name="Gaisberger H."/>
            <person name="Ma Y.Z."/>
            <person name="Qiu Y.X."/>
        </authorList>
    </citation>
    <scope>NUCLEOTIDE SEQUENCE [LARGE SCALE GENOMIC DNA]</scope>
    <source>
        <strain evidence="7">Hangzhou</strain>
    </source>
</reference>
<evidence type="ECO:0000256" key="4">
    <source>
        <dbReference type="ARBA" id="ARBA00013068"/>
    </source>
</evidence>
<dbReference type="InterPro" id="IPR000741">
    <property type="entry name" value="FBA_I"/>
</dbReference>
<keyword evidence="8" id="KW-1185">Reference proteome</keyword>
<comment type="catalytic activity">
    <reaction evidence="1">
        <text>beta-D-fructose 1,6-bisphosphate = D-glyceraldehyde 3-phosphate + dihydroxyacetone phosphate</text>
        <dbReference type="Rhea" id="RHEA:14729"/>
        <dbReference type="ChEBI" id="CHEBI:32966"/>
        <dbReference type="ChEBI" id="CHEBI:57642"/>
        <dbReference type="ChEBI" id="CHEBI:59776"/>
        <dbReference type="EC" id="4.1.2.13"/>
    </reaction>
</comment>
<evidence type="ECO:0000256" key="5">
    <source>
        <dbReference type="ARBA" id="ARBA00023152"/>
    </source>
</evidence>
<dbReference type="Gene3D" id="3.20.20.70">
    <property type="entry name" value="Aldolase class I"/>
    <property type="match status" value="1"/>
</dbReference>
<dbReference type="EC" id="4.1.2.13" evidence="4"/>
<comment type="similarity">
    <text evidence="3">Belongs to the class I fructose-bisphosphate aldolase family.</text>
</comment>
<sequence length="190" mass="20681">MMTLSQRQRVSGDSYFPSDYGSNLSDPCELASLQLDPNPIVRLNPNEPSSYPTSKFSANLSKFSSVDFNCVLSQSEKRGSKPFACLSSGGFGGFMDANGLVDFGFTDELIANAAYIGTPGKGILAADESTGTIGKRLSSINVENVEANRRALRELLFCTPGALQYISGIILFEETLYQKTCSRYYTTKVF</sequence>
<dbReference type="AlphaFoldDB" id="A0AAP0SAV9"/>
<keyword evidence="5" id="KW-0324">Glycolysis</keyword>
<dbReference type="Proteomes" id="UP001415857">
    <property type="component" value="Unassembled WGS sequence"/>
</dbReference>
<evidence type="ECO:0000256" key="1">
    <source>
        <dbReference type="ARBA" id="ARBA00000441"/>
    </source>
</evidence>
<dbReference type="InterPro" id="IPR013785">
    <property type="entry name" value="Aldolase_TIM"/>
</dbReference>
<dbReference type="EMBL" id="JBBPBK010000002">
    <property type="protein sequence ID" value="KAK9291020.1"/>
    <property type="molecule type" value="Genomic_DNA"/>
</dbReference>
<dbReference type="PANTHER" id="PTHR11627">
    <property type="entry name" value="FRUCTOSE-BISPHOSPHATE ALDOLASE"/>
    <property type="match status" value="1"/>
</dbReference>
<dbReference type="GO" id="GO:0004332">
    <property type="term" value="F:fructose-bisphosphate aldolase activity"/>
    <property type="evidence" value="ECO:0007669"/>
    <property type="project" value="UniProtKB-EC"/>
</dbReference>
<evidence type="ECO:0000256" key="6">
    <source>
        <dbReference type="ARBA" id="ARBA00023239"/>
    </source>
</evidence>
<comment type="caution">
    <text evidence="7">The sequence shown here is derived from an EMBL/GenBank/DDBJ whole genome shotgun (WGS) entry which is preliminary data.</text>
</comment>
<dbReference type="Pfam" id="PF00274">
    <property type="entry name" value="Glycolytic"/>
    <property type="match status" value="1"/>
</dbReference>
<proteinExistence type="inferred from homology"/>
<accession>A0AAP0SAV9</accession>
<evidence type="ECO:0000256" key="2">
    <source>
        <dbReference type="ARBA" id="ARBA00004714"/>
    </source>
</evidence>
<protein>
    <recommendedName>
        <fullName evidence="4">fructose-bisphosphate aldolase</fullName>
        <ecNumber evidence="4">4.1.2.13</ecNumber>
    </recommendedName>
</protein>
<organism evidence="7 8">
    <name type="scientific">Liquidambar formosana</name>
    <name type="common">Formosan gum</name>
    <dbReference type="NCBI Taxonomy" id="63359"/>
    <lineage>
        <taxon>Eukaryota</taxon>
        <taxon>Viridiplantae</taxon>
        <taxon>Streptophyta</taxon>
        <taxon>Embryophyta</taxon>
        <taxon>Tracheophyta</taxon>
        <taxon>Spermatophyta</taxon>
        <taxon>Magnoliopsida</taxon>
        <taxon>eudicotyledons</taxon>
        <taxon>Gunneridae</taxon>
        <taxon>Pentapetalae</taxon>
        <taxon>Saxifragales</taxon>
        <taxon>Altingiaceae</taxon>
        <taxon>Liquidambar</taxon>
    </lineage>
</organism>